<evidence type="ECO:0000256" key="11">
    <source>
        <dbReference type="ARBA" id="ARBA00023186"/>
    </source>
</evidence>
<evidence type="ECO:0000256" key="1">
    <source>
        <dbReference type="ARBA" id="ARBA00004429"/>
    </source>
</evidence>
<feature type="domain" description="Membrane insertase YidC N-terminal" evidence="17">
    <location>
        <begin position="81"/>
        <end position="369"/>
    </location>
</feature>
<dbReference type="PRINTS" id="PR00701">
    <property type="entry name" value="60KDINNERMP"/>
</dbReference>
<dbReference type="Pfam" id="PF02096">
    <property type="entry name" value="60KD_IMP"/>
    <property type="match status" value="1"/>
</dbReference>
<evidence type="ECO:0000256" key="9">
    <source>
        <dbReference type="ARBA" id="ARBA00022989"/>
    </source>
</evidence>
<dbReference type="OrthoDB" id="9780552at2"/>
<proteinExistence type="inferred from homology"/>
<dbReference type="InterPro" id="IPR038221">
    <property type="entry name" value="YidC_periplasmic_sf"/>
</dbReference>
<feature type="transmembrane region" description="Helical" evidence="14">
    <location>
        <begin position="509"/>
        <end position="528"/>
    </location>
</feature>
<dbReference type="InterPro" id="IPR047196">
    <property type="entry name" value="YidC_ALB_C"/>
</dbReference>
<dbReference type="GO" id="GO:0015031">
    <property type="term" value="P:protein transport"/>
    <property type="evidence" value="ECO:0007669"/>
    <property type="project" value="UniProtKB-KW"/>
</dbReference>
<evidence type="ECO:0000256" key="13">
    <source>
        <dbReference type="ARBA" id="ARBA00033342"/>
    </source>
</evidence>
<keyword evidence="8 14" id="KW-0653">Protein transport</keyword>
<dbReference type="AlphaFoldDB" id="S9QZU2"/>
<feature type="region of interest" description="Disordered" evidence="15">
    <location>
        <begin position="31"/>
        <end position="81"/>
    </location>
</feature>
<protein>
    <recommendedName>
        <fullName evidence="3 14">Membrane protein insertase YidC</fullName>
    </recommendedName>
    <alternativeName>
        <fullName evidence="13 14">Foldase YidC</fullName>
    </alternativeName>
    <alternativeName>
        <fullName evidence="12 14">Membrane integrase YidC</fullName>
    </alternativeName>
    <alternativeName>
        <fullName evidence="14">Membrane protein YidC</fullName>
    </alternativeName>
</protein>
<evidence type="ECO:0000256" key="4">
    <source>
        <dbReference type="ARBA" id="ARBA00022448"/>
    </source>
</evidence>
<keyword evidence="10 14" id="KW-0472">Membrane</keyword>
<accession>S9QZU2</accession>
<dbReference type="GO" id="GO:0032977">
    <property type="term" value="F:membrane insertase activity"/>
    <property type="evidence" value="ECO:0007669"/>
    <property type="project" value="InterPro"/>
</dbReference>
<dbReference type="PRINTS" id="PR01900">
    <property type="entry name" value="YIDCPROTEIN"/>
</dbReference>
<comment type="subcellular location">
    <subcellularLocation>
        <location evidence="1">Cell inner membrane</location>
        <topology evidence="1">Multi-pass membrane protein</topology>
    </subcellularLocation>
    <subcellularLocation>
        <location evidence="14">Cell membrane</location>
        <topology evidence="14">Multi-pass membrane protein</topology>
    </subcellularLocation>
</comment>
<feature type="compositionally biased region" description="Polar residues" evidence="15">
    <location>
        <begin position="42"/>
        <end position="54"/>
    </location>
</feature>
<dbReference type="InterPro" id="IPR028055">
    <property type="entry name" value="YidC/Oxa/ALB_C"/>
</dbReference>
<keyword evidence="7 14" id="KW-0812">Transmembrane</keyword>
<dbReference type="HOGENOM" id="CLU_016535_1_0_5"/>
<dbReference type="HAMAP" id="MF_01810">
    <property type="entry name" value="YidC_type1"/>
    <property type="match status" value="1"/>
</dbReference>
<feature type="compositionally biased region" description="Polar residues" evidence="15">
    <location>
        <begin position="66"/>
        <end position="76"/>
    </location>
</feature>
<evidence type="ECO:0000256" key="2">
    <source>
        <dbReference type="ARBA" id="ARBA00010527"/>
    </source>
</evidence>
<comment type="caution">
    <text evidence="18">The sequence shown here is derived from an EMBL/GenBank/DDBJ whole genome shotgun (WGS) entry which is preliminary data.</text>
</comment>
<dbReference type="PANTHER" id="PTHR12428:SF65">
    <property type="entry name" value="CYTOCHROME C OXIDASE ASSEMBLY PROTEIN COX18, MITOCHONDRIAL"/>
    <property type="match status" value="1"/>
</dbReference>
<comment type="similarity">
    <text evidence="2 14">Belongs to the OXA1/ALB3/YidC family. Type 1 subfamily.</text>
</comment>
<keyword evidence="5 14" id="KW-1003">Cell membrane</keyword>
<feature type="transmembrane region" description="Helical" evidence="14">
    <location>
        <begin position="449"/>
        <end position="470"/>
    </location>
</feature>
<evidence type="ECO:0000256" key="15">
    <source>
        <dbReference type="SAM" id="MobiDB-lite"/>
    </source>
</evidence>
<keyword evidence="9 14" id="KW-1133">Transmembrane helix</keyword>
<dbReference type="Pfam" id="PF14849">
    <property type="entry name" value="YidC_periplas"/>
    <property type="match status" value="1"/>
</dbReference>
<dbReference type="InterPro" id="IPR019998">
    <property type="entry name" value="Membr_insert_YidC"/>
</dbReference>
<evidence type="ECO:0000313" key="19">
    <source>
        <dbReference type="Proteomes" id="UP000015347"/>
    </source>
</evidence>
<dbReference type="Gene3D" id="2.70.98.90">
    <property type="match status" value="1"/>
</dbReference>
<evidence type="ECO:0000259" key="17">
    <source>
        <dbReference type="Pfam" id="PF14849"/>
    </source>
</evidence>
<comment type="subunit">
    <text evidence="14">Interacts with the Sec translocase complex via SecD. Specifically interacts with transmembrane segments of nascent integral membrane proteins during membrane integration.</text>
</comment>
<feature type="domain" description="Membrane insertase YidC/Oxa/ALB C-terminal" evidence="16">
    <location>
        <begin position="380"/>
        <end position="583"/>
    </location>
</feature>
<keyword evidence="19" id="KW-1185">Reference proteome</keyword>
<dbReference type="FunFam" id="2.70.98.90:FF:000006">
    <property type="entry name" value="Membrane protein insertase YidC"/>
    <property type="match status" value="1"/>
</dbReference>
<dbReference type="InterPro" id="IPR001708">
    <property type="entry name" value="YidC/ALB3/OXA1/COX18"/>
</dbReference>
<comment type="function">
    <text evidence="14">Required for the insertion and/or proper folding and/or complex formation of integral membrane proteins into the membrane. Involved in integration of membrane proteins that insert both dependently and independently of the Sec translocase complex, as well as at least some lipoproteins. Aids folding of multispanning membrane proteins.</text>
</comment>
<keyword evidence="11 14" id="KW-0143">Chaperone</keyword>
<dbReference type="Proteomes" id="UP000015347">
    <property type="component" value="Unassembled WGS sequence"/>
</dbReference>
<dbReference type="NCBIfam" id="TIGR03593">
    <property type="entry name" value="yidC_nterm"/>
    <property type="match status" value="1"/>
</dbReference>
<gene>
    <name evidence="14" type="primary">yidC</name>
    <name evidence="18" type="ORF">Salmuc_01567</name>
</gene>
<name>S9QZU2_9RHOB</name>
<dbReference type="GO" id="GO:0051205">
    <property type="term" value="P:protein insertion into membrane"/>
    <property type="evidence" value="ECO:0007669"/>
    <property type="project" value="TreeGrafter"/>
</dbReference>
<evidence type="ECO:0000256" key="7">
    <source>
        <dbReference type="ARBA" id="ARBA00022692"/>
    </source>
</evidence>
<dbReference type="GO" id="GO:0005886">
    <property type="term" value="C:plasma membrane"/>
    <property type="evidence" value="ECO:0007669"/>
    <property type="project" value="UniProtKB-SubCell"/>
</dbReference>
<feature type="transmembrane region" description="Helical" evidence="14">
    <location>
        <begin position="7"/>
        <end position="26"/>
    </location>
</feature>
<dbReference type="EMBL" id="APVH01000003">
    <property type="protein sequence ID" value="EPX86916.1"/>
    <property type="molecule type" value="Genomic_DNA"/>
</dbReference>
<evidence type="ECO:0000256" key="6">
    <source>
        <dbReference type="ARBA" id="ARBA00022519"/>
    </source>
</evidence>
<evidence type="ECO:0000313" key="18">
    <source>
        <dbReference type="EMBL" id="EPX86916.1"/>
    </source>
</evidence>
<evidence type="ECO:0000256" key="8">
    <source>
        <dbReference type="ARBA" id="ARBA00022927"/>
    </source>
</evidence>
<dbReference type="PANTHER" id="PTHR12428">
    <property type="entry name" value="OXA1"/>
    <property type="match status" value="1"/>
</dbReference>
<evidence type="ECO:0000256" key="12">
    <source>
        <dbReference type="ARBA" id="ARBA00033245"/>
    </source>
</evidence>
<evidence type="ECO:0000256" key="14">
    <source>
        <dbReference type="HAMAP-Rule" id="MF_01810"/>
    </source>
</evidence>
<keyword evidence="6" id="KW-0997">Cell inner membrane</keyword>
<sequence length="619" mass="68535">MDDQNKNLLIATALSFVVILVWFVLFPPPEEPVEDQTPPAVTETQTEGGDSIASTPGVAPGAEADSPSTEEVSRQASDAPRVDIDTARLSGSISLAGGRIDTLQLKDYTETRDPSSPNVQILAPVGSDQPYYALYGWAPGSGLTLEDVPGPNTAWEIEDGETLTVESPVTLRWDSPAGLVFRRTISVDEDFMFSVTQSVENTGDTQVSSAPYGIVARHGEPADLKNFFVLHEGVVAMADGSLAEIDYDDMTDFEVVPSEGARADVTQVASDGWIGFTDHYWMTTLIPAQGSAFKQVAKYDDRRDIYQTESVMPTMTLAPGTTEEVTTRLFAGAKEWETIREYQDEGVDGFIDSIDWGWFFFLTKPMFWVLHHLHQLIGNMGWSIIGLTILLKAVLFPLAFKSYVSMAKMKELQPEMEKLKERAGDDRQKLQQEMMALYKKEKVNPASGCLPILLQIPIFFSLYKVIFVAFELRHAPWLGPFQDLSAPDPTSLYNLFGLLPWAAPEPGSILALVFIGILPLLLGISMWLQQKLNPAPADPTQQMIFAWMPWVFMFMLGGFASGLVLYWITNNTITFLQQYTIMRSQGYTPDVFGNIKKSFSRKDKAADSAANKPGKPDGK</sequence>
<dbReference type="NCBIfam" id="TIGR03592">
    <property type="entry name" value="yidC_oxa1_cterm"/>
    <property type="match status" value="1"/>
</dbReference>
<organism evidence="18 19">
    <name type="scientific">Salipiger mucosus DSM 16094</name>
    <dbReference type="NCBI Taxonomy" id="1123237"/>
    <lineage>
        <taxon>Bacteria</taxon>
        <taxon>Pseudomonadati</taxon>
        <taxon>Pseudomonadota</taxon>
        <taxon>Alphaproteobacteria</taxon>
        <taxon>Rhodobacterales</taxon>
        <taxon>Roseobacteraceae</taxon>
        <taxon>Salipiger</taxon>
    </lineage>
</organism>
<evidence type="ECO:0000259" key="16">
    <source>
        <dbReference type="Pfam" id="PF02096"/>
    </source>
</evidence>
<dbReference type="InterPro" id="IPR028053">
    <property type="entry name" value="Membr_insert_YidC_N"/>
</dbReference>
<feature type="transmembrane region" description="Helical" evidence="14">
    <location>
        <begin position="549"/>
        <end position="568"/>
    </location>
</feature>
<evidence type="ECO:0000256" key="3">
    <source>
        <dbReference type="ARBA" id="ARBA00015325"/>
    </source>
</evidence>
<dbReference type="CDD" id="cd19961">
    <property type="entry name" value="EcYidC-like_peri"/>
    <property type="match status" value="1"/>
</dbReference>
<evidence type="ECO:0000256" key="5">
    <source>
        <dbReference type="ARBA" id="ARBA00022475"/>
    </source>
</evidence>
<dbReference type="eggNOG" id="COG0706">
    <property type="taxonomic scope" value="Bacteria"/>
</dbReference>
<keyword evidence="4 14" id="KW-0813">Transport</keyword>
<dbReference type="STRING" id="1123237.Salmuc_01567"/>
<reference evidence="19" key="1">
    <citation type="journal article" date="2014" name="Stand. Genomic Sci.">
        <title>Genome sequence of the exopolysaccharide-producing Salipiger mucosus type strain (DSM 16094(T)), a moderately halophilic member of the Roseobacter clade.</title>
        <authorList>
            <person name="Riedel T."/>
            <person name="Spring S."/>
            <person name="Fiebig A."/>
            <person name="Petersen J."/>
            <person name="Kyrpides N.C."/>
            <person name="Goker M."/>
            <person name="Klenk H.P."/>
        </authorList>
    </citation>
    <scope>NUCLEOTIDE SEQUENCE [LARGE SCALE GENOMIC DNA]</scope>
    <source>
        <strain evidence="19">DSM 16094</strain>
    </source>
</reference>
<feature type="transmembrane region" description="Helical" evidence="14">
    <location>
        <begin position="380"/>
        <end position="400"/>
    </location>
</feature>
<evidence type="ECO:0000256" key="10">
    <source>
        <dbReference type="ARBA" id="ARBA00023136"/>
    </source>
</evidence>
<dbReference type="NCBIfam" id="NF002353">
    <property type="entry name" value="PRK01318.1-4"/>
    <property type="match status" value="1"/>
</dbReference>
<dbReference type="CDD" id="cd20070">
    <property type="entry name" value="5TM_YidC_Alb3"/>
    <property type="match status" value="1"/>
</dbReference>
<dbReference type="RefSeq" id="WP_020042457.1">
    <property type="nucleotide sequence ID" value="NZ_KE557273.1"/>
</dbReference>